<reference evidence="4" key="1">
    <citation type="submission" date="2023-07" db="EMBL/GenBank/DDBJ databases">
        <authorList>
            <person name="Peng Z."/>
        </authorList>
    </citation>
    <scope>NUCLEOTIDE SEQUENCE</scope>
    <source>
        <strain evidence="4">KP219</strain>
    </source>
</reference>
<accession>A0AAW8AR18</accession>
<keyword evidence="2" id="KW-0808">Transferase</keyword>
<comment type="pathway">
    <text evidence="1">Lipid metabolism; fatty acid biosynthesis.</text>
</comment>
<dbReference type="SUPFAM" id="SSF53901">
    <property type="entry name" value="Thiolase-like"/>
    <property type="match status" value="1"/>
</dbReference>
<dbReference type="InterPro" id="IPR000794">
    <property type="entry name" value="Beta-ketoacyl_synthase"/>
</dbReference>
<dbReference type="Proteomes" id="UP001244490">
    <property type="component" value="Unassembled WGS sequence"/>
</dbReference>
<gene>
    <name evidence="4" type="ORF">Q6294_33805</name>
</gene>
<dbReference type="InterPro" id="IPR014030">
    <property type="entry name" value="Ketoacyl_synth_N"/>
</dbReference>
<dbReference type="GO" id="GO:0006633">
    <property type="term" value="P:fatty acid biosynthetic process"/>
    <property type="evidence" value="ECO:0007669"/>
    <property type="project" value="InterPro"/>
</dbReference>
<dbReference type="GO" id="GO:0005829">
    <property type="term" value="C:cytosol"/>
    <property type="evidence" value="ECO:0007669"/>
    <property type="project" value="TreeGrafter"/>
</dbReference>
<dbReference type="PROSITE" id="PS00606">
    <property type="entry name" value="KS3_1"/>
    <property type="match status" value="1"/>
</dbReference>
<dbReference type="Gene3D" id="3.40.47.10">
    <property type="match status" value="1"/>
</dbReference>
<evidence type="ECO:0000313" key="5">
    <source>
        <dbReference type="Proteomes" id="UP001244490"/>
    </source>
</evidence>
<feature type="non-terminal residue" evidence="4">
    <location>
        <position position="78"/>
    </location>
</feature>
<dbReference type="PANTHER" id="PTHR11712:SF325">
    <property type="entry name" value="3-OXOACYL-(ACYL-CARRIER-PROTEIN) SYNTHASE II FABF"/>
    <property type="match status" value="1"/>
</dbReference>
<evidence type="ECO:0000313" key="4">
    <source>
        <dbReference type="EMBL" id="MDP0971912.1"/>
    </source>
</evidence>
<dbReference type="PANTHER" id="PTHR11712">
    <property type="entry name" value="POLYKETIDE SYNTHASE-RELATED"/>
    <property type="match status" value="1"/>
</dbReference>
<dbReference type="AlphaFoldDB" id="A0AAW8AR18"/>
<name>A0AAW8AR18_KLEPN</name>
<dbReference type="InterPro" id="IPR016039">
    <property type="entry name" value="Thiolase-like"/>
</dbReference>
<feature type="non-terminal residue" evidence="4">
    <location>
        <position position="1"/>
    </location>
</feature>
<sequence>IGVFFGLKGRIIPTSSACTSGSQGIGYAYEAIKYGQQKYMIAGGAEELCPSEAAVFDTLFATSVKNDQPHSTPSPFDV</sequence>
<dbReference type="EMBL" id="JAUUIA010001406">
    <property type="protein sequence ID" value="MDP0971912.1"/>
    <property type="molecule type" value="Genomic_DNA"/>
</dbReference>
<feature type="domain" description="Beta-ketoacyl synthase-like N-terminal" evidence="3">
    <location>
        <begin position="1"/>
        <end position="68"/>
    </location>
</feature>
<dbReference type="RefSeq" id="WP_305202865.1">
    <property type="nucleotide sequence ID" value="NZ_JAUUIA010001406.1"/>
</dbReference>
<comment type="caution">
    <text evidence="4">The sequence shown here is derived from an EMBL/GenBank/DDBJ whole genome shotgun (WGS) entry which is preliminary data.</text>
</comment>
<evidence type="ECO:0000256" key="1">
    <source>
        <dbReference type="ARBA" id="ARBA00005194"/>
    </source>
</evidence>
<evidence type="ECO:0000259" key="3">
    <source>
        <dbReference type="Pfam" id="PF00109"/>
    </source>
</evidence>
<proteinExistence type="predicted"/>
<dbReference type="Pfam" id="PF00109">
    <property type="entry name" value="ketoacyl-synt"/>
    <property type="match status" value="1"/>
</dbReference>
<dbReference type="GO" id="GO:0004315">
    <property type="term" value="F:3-oxoacyl-[acyl-carrier-protein] synthase activity"/>
    <property type="evidence" value="ECO:0007669"/>
    <property type="project" value="InterPro"/>
</dbReference>
<dbReference type="InterPro" id="IPR018201">
    <property type="entry name" value="Ketoacyl_synth_AS"/>
</dbReference>
<organism evidence="4 5">
    <name type="scientific">Klebsiella pneumoniae</name>
    <dbReference type="NCBI Taxonomy" id="573"/>
    <lineage>
        <taxon>Bacteria</taxon>
        <taxon>Pseudomonadati</taxon>
        <taxon>Pseudomonadota</taxon>
        <taxon>Gammaproteobacteria</taxon>
        <taxon>Enterobacterales</taxon>
        <taxon>Enterobacteriaceae</taxon>
        <taxon>Klebsiella/Raoultella group</taxon>
        <taxon>Klebsiella</taxon>
        <taxon>Klebsiella pneumoniae complex</taxon>
    </lineage>
</organism>
<protein>
    <submittedName>
        <fullName evidence="4">Beta-ketoacyl synthase N-terminal-like domain-containing protein</fullName>
    </submittedName>
</protein>
<evidence type="ECO:0000256" key="2">
    <source>
        <dbReference type="ARBA" id="ARBA00022679"/>
    </source>
</evidence>